<organism evidence="1 2">
    <name type="scientific">Rhodopseudomonas palustris</name>
    <dbReference type="NCBI Taxonomy" id="1076"/>
    <lineage>
        <taxon>Bacteria</taxon>
        <taxon>Pseudomonadati</taxon>
        <taxon>Pseudomonadota</taxon>
        <taxon>Alphaproteobacteria</taxon>
        <taxon>Hyphomicrobiales</taxon>
        <taxon>Nitrobacteraceae</taxon>
        <taxon>Rhodopseudomonas</taxon>
    </lineage>
</organism>
<dbReference type="RefSeq" id="WP_119854533.1">
    <property type="nucleotide sequence ID" value="NZ_QYYD01000001.1"/>
</dbReference>
<comment type="caution">
    <text evidence="1">The sequence shown here is derived from an EMBL/GenBank/DDBJ whole genome shotgun (WGS) entry which is preliminary data.</text>
</comment>
<proteinExistence type="predicted"/>
<gene>
    <name evidence="1" type="ORF">D4Q52_00200</name>
</gene>
<dbReference type="AlphaFoldDB" id="A0A418VQK6"/>
<dbReference type="OrthoDB" id="7960769at2"/>
<sequence length="68" mass="7392">MDKKAMREEAERLMREAMANKTVTVKQGDTVIMATCGKCGAPNKVKAPKGVSRVGYNCKECGAKQETL</sequence>
<protein>
    <submittedName>
        <fullName evidence="1">Uncharacterized protein</fullName>
    </submittedName>
</protein>
<accession>A0A418VQK6</accession>
<dbReference type="EMBL" id="QYYD01000001">
    <property type="protein sequence ID" value="RJF78632.1"/>
    <property type="molecule type" value="Genomic_DNA"/>
</dbReference>
<evidence type="ECO:0000313" key="1">
    <source>
        <dbReference type="EMBL" id="RJF78632.1"/>
    </source>
</evidence>
<reference evidence="1 2" key="1">
    <citation type="submission" date="2018-09" db="EMBL/GenBank/DDBJ databases">
        <title>Draft genome sequence of Rhodopseudomonas palustris 2.1.18.</title>
        <authorList>
            <person name="Robertson S.L."/>
            <person name="Meyer T.E."/>
            <person name="Kyndt J.A."/>
        </authorList>
    </citation>
    <scope>NUCLEOTIDE SEQUENCE [LARGE SCALE GENOMIC DNA]</scope>
    <source>
        <strain evidence="1 2">2.1.18</strain>
    </source>
</reference>
<name>A0A418VQK6_RHOPL</name>
<dbReference type="Proteomes" id="UP000285523">
    <property type="component" value="Unassembled WGS sequence"/>
</dbReference>
<evidence type="ECO:0000313" key="2">
    <source>
        <dbReference type="Proteomes" id="UP000285523"/>
    </source>
</evidence>